<dbReference type="Pfam" id="PF02537">
    <property type="entry name" value="CRCB"/>
    <property type="match status" value="1"/>
</dbReference>
<evidence type="ECO:0000256" key="5">
    <source>
        <dbReference type="ARBA" id="ARBA00023136"/>
    </source>
</evidence>
<feature type="transmembrane region" description="Helical" evidence="10">
    <location>
        <begin position="39"/>
        <end position="57"/>
    </location>
</feature>
<evidence type="ECO:0000256" key="4">
    <source>
        <dbReference type="ARBA" id="ARBA00022989"/>
    </source>
</evidence>
<dbReference type="AlphaFoldDB" id="A0A9D2TQL6"/>
<evidence type="ECO:0000256" key="8">
    <source>
        <dbReference type="ARBA" id="ARBA00035585"/>
    </source>
</evidence>
<evidence type="ECO:0000256" key="3">
    <source>
        <dbReference type="ARBA" id="ARBA00022692"/>
    </source>
</evidence>
<gene>
    <name evidence="10" type="primary">fluC</name>
    <name evidence="10" type="synonym">crcB</name>
    <name evidence="11" type="ORF">H9751_10175</name>
</gene>
<dbReference type="InterPro" id="IPR003691">
    <property type="entry name" value="FluC"/>
</dbReference>
<keyword evidence="10" id="KW-0813">Transport</keyword>
<evidence type="ECO:0000313" key="12">
    <source>
        <dbReference type="Proteomes" id="UP000823858"/>
    </source>
</evidence>
<comment type="activity regulation">
    <text evidence="10">Na(+) is not transported, but it plays an essential structural role and its presence is essential for fluoride channel function.</text>
</comment>
<feature type="binding site" evidence="10">
    <location>
        <position position="79"/>
    </location>
    <ligand>
        <name>Na(+)</name>
        <dbReference type="ChEBI" id="CHEBI:29101"/>
        <note>structural</note>
    </ligand>
</feature>
<sequence length="125" mass="13182">MIGEISLVAALLVAFGGGTGAWLRWRLDRYITDRTGSDLLVSLLVINTLGSLVLGLLFGLTDIWWLVALIGTGLCGGFTTFSTVSVDAVGLFQRKLAAAALISVVAMALLTVAAFALGYYAVDWI</sequence>
<keyword evidence="3 10" id="KW-0812">Transmembrane</keyword>
<evidence type="ECO:0000256" key="9">
    <source>
        <dbReference type="ARBA" id="ARBA00049940"/>
    </source>
</evidence>
<comment type="function">
    <text evidence="9 10">Fluoride-specific ion channel. Important for reducing fluoride concentration in the cell, thus reducing its toxicity.</text>
</comment>
<dbReference type="GO" id="GO:0140114">
    <property type="term" value="P:cellular detoxification of fluoride"/>
    <property type="evidence" value="ECO:0007669"/>
    <property type="project" value="UniProtKB-UniRule"/>
</dbReference>
<evidence type="ECO:0000256" key="2">
    <source>
        <dbReference type="ARBA" id="ARBA00022475"/>
    </source>
</evidence>
<dbReference type="EMBL" id="DWVP01000023">
    <property type="protein sequence ID" value="HJC85888.1"/>
    <property type="molecule type" value="Genomic_DNA"/>
</dbReference>
<organism evidence="11 12">
    <name type="scientific">Candidatus Corynebacterium faecigallinarum</name>
    <dbReference type="NCBI Taxonomy" id="2838528"/>
    <lineage>
        <taxon>Bacteria</taxon>
        <taxon>Bacillati</taxon>
        <taxon>Actinomycetota</taxon>
        <taxon>Actinomycetes</taxon>
        <taxon>Mycobacteriales</taxon>
        <taxon>Corynebacteriaceae</taxon>
        <taxon>Corynebacterium</taxon>
    </lineage>
</organism>
<keyword evidence="5 10" id="KW-0472">Membrane</keyword>
<accession>A0A9D2TQL6</accession>
<keyword evidence="2 10" id="KW-1003">Cell membrane</keyword>
<reference evidence="11" key="2">
    <citation type="submission" date="2021-04" db="EMBL/GenBank/DDBJ databases">
        <authorList>
            <person name="Gilroy R."/>
        </authorList>
    </citation>
    <scope>NUCLEOTIDE SEQUENCE</scope>
    <source>
        <strain evidence="11">ChiHjej13B12-4958</strain>
    </source>
</reference>
<evidence type="ECO:0000256" key="10">
    <source>
        <dbReference type="HAMAP-Rule" id="MF_00454"/>
    </source>
</evidence>
<comment type="subcellular location">
    <subcellularLocation>
        <location evidence="1 10">Cell membrane</location>
        <topology evidence="1 10">Multi-pass membrane protein</topology>
    </subcellularLocation>
</comment>
<comment type="catalytic activity">
    <reaction evidence="8">
        <text>fluoride(in) = fluoride(out)</text>
        <dbReference type="Rhea" id="RHEA:76159"/>
        <dbReference type="ChEBI" id="CHEBI:17051"/>
    </reaction>
    <physiologicalReaction direction="left-to-right" evidence="8">
        <dbReference type="Rhea" id="RHEA:76160"/>
    </physiologicalReaction>
</comment>
<feature type="transmembrane region" description="Helical" evidence="10">
    <location>
        <begin position="63"/>
        <end position="84"/>
    </location>
</feature>
<proteinExistence type="inferred from homology"/>
<evidence type="ECO:0000313" key="11">
    <source>
        <dbReference type="EMBL" id="HJC85888.1"/>
    </source>
</evidence>
<evidence type="ECO:0000256" key="6">
    <source>
        <dbReference type="ARBA" id="ARBA00023303"/>
    </source>
</evidence>
<evidence type="ECO:0000256" key="1">
    <source>
        <dbReference type="ARBA" id="ARBA00004651"/>
    </source>
</evidence>
<name>A0A9D2TQL6_9CORY</name>
<keyword evidence="10" id="KW-0915">Sodium</keyword>
<evidence type="ECO:0000256" key="7">
    <source>
        <dbReference type="ARBA" id="ARBA00035120"/>
    </source>
</evidence>
<dbReference type="GO" id="GO:0062054">
    <property type="term" value="F:fluoride channel activity"/>
    <property type="evidence" value="ECO:0007669"/>
    <property type="project" value="UniProtKB-UniRule"/>
</dbReference>
<feature type="transmembrane region" description="Helical" evidence="10">
    <location>
        <begin position="96"/>
        <end position="122"/>
    </location>
</feature>
<dbReference type="GO" id="GO:0005886">
    <property type="term" value="C:plasma membrane"/>
    <property type="evidence" value="ECO:0007669"/>
    <property type="project" value="UniProtKB-SubCell"/>
</dbReference>
<keyword evidence="10" id="KW-0479">Metal-binding</keyword>
<feature type="transmembrane region" description="Helical" evidence="10">
    <location>
        <begin position="6"/>
        <end position="27"/>
    </location>
</feature>
<feature type="binding site" evidence="10">
    <location>
        <position position="76"/>
    </location>
    <ligand>
        <name>Na(+)</name>
        <dbReference type="ChEBI" id="CHEBI:29101"/>
        <note>structural</note>
    </ligand>
</feature>
<keyword evidence="4 10" id="KW-1133">Transmembrane helix</keyword>
<dbReference type="Proteomes" id="UP000823858">
    <property type="component" value="Unassembled WGS sequence"/>
</dbReference>
<protein>
    <recommendedName>
        <fullName evidence="10">Fluoride-specific ion channel FluC</fullName>
    </recommendedName>
</protein>
<reference evidence="11" key="1">
    <citation type="journal article" date="2021" name="PeerJ">
        <title>Extensive microbial diversity within the chicken gut microbiome revealed by metagenomics and culture.</title>
        <authorList>
            <person name="Gilroy R."/>
            <person name="Ravi A."/>
            <person name="Getino M."/>
            <person name="Pursley I."/>
            <person name="Horton D.L."/>
            <person name="Alikhan N.F."/>
            <person name="Baker D."/>
            <person name="Gharbi K."/>
            <person name="Hall N."/>
            <person name="Watson M."/>
            <person name="Adriaenssens E.M."/>
            <person name="Foster-Nyarko E."/>
            <person name="Jarju S."/>
            <person name="Secka A."/>
            <person name="Antonio M."/>
            <person name="Oren A."/>
            <person name="Chaudhuri R.R."/>
            <person name="La Ragione R."/>
            <person name="Hildebrand F."/>
            <person name="Pallen M.J."/>
        </authorList>
    </citation>
    <scope>NUCLEOTIDE SEQUENCE</scope>
    <source>
        <strain evidence="11">ChiHjej13B12-4958</strain>
    </source>
</reference>
<comment type="similarity">
    <text evidence="7 10">Belongs to the fluoride channel Fluc/FEX (TC 1.A.43) family.</text>
</comment>
<keyword evidence="10" id="KW-0406">Ion transport</keyword>
<dbReference type="HAMAP" id="MF_00454">
    <property type="entry name" value="FluC"/>
    <property type="match status" value="1"/>
</dbReference>
<dbReference type="GO" id="GO:0046872">
    <property type="term" value="F:metal ion binding"/>
    <property type="evidence" value="ECO:0007669"/>
    <property type="project" value="UniProtKB-KW"/>
</dbReference>
<keyword evidence="6 10" id="KW-0407">Ion channel</keyword>
<comment type="caution">
    <text evidence="11">The sequence shown here is derived from an EMBL/GenBank/DDBJ whole genome shotgun (WGS) entry which is preliminary data.</text>
</comment>